<evidence type="ECO:0000259" key="9">
    <source>
        <dbReference type="Pfam" id="PF01694"/>
    </source>
</evidence>
<evidence type="ECO:0000256" key="4">
    <source>
        <dbReference type="ARBA" id="ARBA00022801"/>
    </source>
</evidence>
<dbReference type="InterPro" id="IPR035952">
    <property type="entry name" value="Rhomboid-like_sf"/>
</dbReference>
<dbReference type="PROSITE" id="PS50005">
    <property type="entry name" value="TPR"/>
    <property type="match status" value="2"/>
</dbReference>
<comment type="subcellular location">
    <subcellularLocation>
        <location evidence="1">Membrane</location>
        <topology evidence="1">Multi-pass membrane protein</topology>
    </subcellularLocation>
</comment>
<feature type="transmembrane region" description="Helical" evidence="8">
    <location>
        <begin position="235"/>
        <end position="255"/>
    </location>
</feature>
<evidence type="ECO:0000313" key="10">
    <source>
        <dbReference type="EMBL" id="ADP33081.1"/>
    </source>
</evidence>
<feature type="repeat" description="TPR" evidence="7">
    <location>
        <begin position="430"/>
        <end position="463"/>
    </location>
</feature>
<feature type="transmembrane region" description="Helical" evidence="8">
    <location>
        <begin position="371"/>
        <end position="389"/>
    </location>
</feature>
<dbReference type="Pfam" id="PF01694">
    <property type="entry name" value="Rhomboid"/>
    <property type="match status" value="1"/>
</dbReference>
<feature type="domain" description="Peptidase S54 rhomboid" evidence="9">
    <location>
        <begin position="226"/>
        <end position="357"/>
    </location>
</feature>
<feature type="transmembrane region" description="Helical" evidence="8">
    <location>
        <begin position="346"/>
        <end position="364"/>
    </location>
</feature>
<protein>
    <submittedName>
        <fullName evidence="10">Membrane endopeptidase</fullName>
    </submittedName>
</protein>
<keyword evidence="11" id="KW-1185">Reference proteome</keyword>
<comment type="similarity">
    <text evidence="2">Belongs to the peptidase S54 family.</text>
</comment>
<dbReference type="Gene3D" id="1.25.40.10">
    <property type="entry name" value="Tetratricopeptide repeat domain"/>
    <property type="match status" value="1"/>
</dbReference>
<dbReference type="EMBL" id="CP002207">
    <property type="protein sequence ID" value="ADP33081.1"/>
    <property type="molecule type" value="Genomic_DNA"/>
</dbReference>
<dbReference type="PANTHER" id="PTHR43731">
    <property type="entry name" value="RHOMBOID PROTEASE"/>
    <property type="match status" value="1"/>
</dbReference>
<dbReference type="InterPro" id="IPR019734">
    <property type="entry name" value="TPR_rpt"/>
</dbReference>
<evidence type="ECO:0000256" key="7">
    <source>
        <dbReference type="PROSITE-ProRule" id="PRU00339"/>
    </source>
</evidence>
<proteinExistence type="inferred from homology"/>
<dbReference type="InterPro" id="IPR050925">
    <property type="entry name" value="Rhomboid_protease_S54"/>
</dbReference>
<keyword evidence="5 8" id="KW-1133">Transmembrane helix</keyword>
<gene>
    <name evidence="10" type="ordered locus">BATR1942_10750</name>
</gene>
<keyword evidence="6 8" id="KW-0472">Membrane</keyword>
<dbReference type="InterPro" id="IPR022764">
    <property type="entry name" value="Peptidase_S54_rhomboid_dom"/>
</dbReference>
<name>A0ABM5LYW7_BACA1</name>
<accession>A0ABM5LYW7</accession>
<feature type="transmembrane region" description="Helical" evidence="8">
    <location>
        <begin position="184"/>
        <end position="202"/>
    </location>
</feature>
<dbReference type="Proteomes" id="UP000006867">
    <property type="component" value="Chromosome"/>
</dbReference>
<sequence length="511" mass="56592">MYLLDYTYWKTADTLLRSGYEFIPSSDYSDEIWLEAPGKSPYDMVRLHRKNVDFHQEIVRDANMQAERIEQVRISLNKRSIKVLNLLFSAEAPVDDWEEAIGEPYKKGKASVESALIHTAELDQGIQRIEASLQTDLAALRHLREDDISYDDVQGVKESFISLLKKKEERRKKEAAFFQNGKPFFTYIFIALQLIMFFLLEINGGSTNTETLVAFGAKENSLIAAGEWWRLVTPIVLHIGLAHLAFNTFALWSIGTAVEKIYGSGRFLLIYLLAGVTGSIASFVFSPYPSAGASGAIFGCLGALLYLAVSNRKLFLKTIGTNIIVIIIINLGFGFAVSNIDNSGHIGGLIGGFLAAGALGLPNTSARAKRIVSAVLLVALGGGFLYYGVHSPAHQQTALVQQAGRLYQDGQYEEVSELLSGEAQQEGASADLLRILAVSDMQIGEYDKAAALLERAIDKEPEDDTSYYNLAFLYAEKNEWAKAETAIKTAVKLKPNEQSYKELQEQIERKE</sequence>
<dbReference type="SUPFAM" id="SSF48452">
    <property type="entry name" value="TPR-like"/>
    <property type="match status" value="1"/>
</dbReference>
<evidence type="ECO:0000313" key="11">
    <source>
        <dbReference type="Proteomes" id="UP000006867"/>
    </source>
</evidence>
<evidence type="ECO:0000256" key="8">
    <source>
        <dbReference type="SAM" id="Phobius"/>
    </source>
</evidence>
<reference evidence="10 11" key="1">
    <citation type="journal article" date="2011" name="Front. Microbiol.">
        <title>Genomic signatures of strain selection and enhancement in Bacillus atrophaeus var. globigii, a historical biowarfare simulant.</title>
        <authorList>
            <person name="Gibbons H.S."/>
            <person name="Broomall S.M."/>
            <person name="McNew L.A."/>
            <person name="Daligault H."/>
            <person name="Chapman C."/>
            <person name="Bruce D."/>
            <person name="Karavis M."/>
            <person name="Krepps M."/>
            <person name="McGregor P.A."/>
            <person name="Hong C."/>
            <person name="Park K.H."/>
            <person name="Akmal A."/>
            <person name="Feldman A."/>
            <person name="Lin J.S."/>
            <person name="Chang W.E."/>
            <person name="Higgs B.W."/>
            <person name="Demirev P."/>
            <person name="Lindquist J."/>
            <person name="Liem A."/>
            <person name="Fochler E."/>
            <person name="Read T.D."/>
            <person name="Tapia R."/>
            <person name="Johnson S."/>
            <person name="Bishop-Lilly K.A."/>
            <person name="Detter C."/>
            <person name="Han C."/>
            <person name="Sozhamannan S."/>
            <person name="Rosenzweig C.N."/>
            <person name="Skowronski E.W."/>
        </authorList>
    </citation>
    <scope>NUCLEOTIDE SEQUENCE [LARGE SCALE GENOMIC DNA]</scope>
    <source>
        <strain evidence="10 11">1942</strain>
    </source>
</reference>
<feature type="repeat" description="TPR" evidence="7">
    <location>
        <begin position="464"/>
        <end position="497"/>
    </location>
</feature>
<evidence type="ECO:0000256" key="5">
    <source>
        <dbReference type="ARBA" id="ARBA00022989"/>
    </source>
</evidence>
<feature type="transmembrane region" description="Helical" evidence="8">
    <location>
        <begin position="267"/>
        <end position="285"/>
    </location>
</feature>
<keyword evidence="7" id="KW-0802">TPR repeat</keyword>
<dbReference type="SMART" id="SM00028">
    <property type="entry name" value="TPR"/>
    <property type="match status" value="2"/>
</dbReference>
<keyword evidence="3 8" id="KW-0812">Transmembrane</keyword>
<dbReference type="InterPro" id="IPR011990">
    <property type="entry name" value="TPR-like_helical_dom_sf"/>
</dbReference>
<keyword evidence="4" id="KW-0378">Hydrolase</keyword>
<dbReference type="Pfam" id="PF14559">
    <property type="entry name" value="TPR_19"/>
    <property type="match status" value="1"/>
</dbReference>
<feature type="transmembrane region" description="Helical" evidence="8">
    <location>
        <begin position="291"/>
        <end position="309"/>
    </location>
</feature>
<dbReference type="RefSeq" id="WP_003325410.1">
    <property type="nucleotide sequence ID" value="NC_014639.1"/>
</dbReference>
<feature type="transmembrane region" description="Helical" evidence="8">
    <location>
        <begin position="321"/>
        <end position="340"/>
    </location>
</feature>
<evidence type="ECO:0000256" key="6">
    <source>
        <dbReference type="ARBA" id="ARBA00023136"/>
    </source>
</evidence>
<dbReference type="PANTHER" id="PTHR43731:SF14">
    <property type="entry name" value="PRESENILIN-ASSOCIATED RHOMBOID-LIKE PROTEIN, MITOCHONDRIAL"/>
    <property type="match status" value="1"/>
</dbReference>
<evidence type="ECO:0000256" key="1">
    <source>
        <dbReference type="ARBA" id="ARBA00004141"/>
    </source>
</evidence>
<evidence type="ECO:0000256" key="2">
    <source>
        <dbReference type="ARBA" id="ARBA00009045"/>
    </source>
</evidence>
<dbReference type="SUPFAM" id="SSF144091">
    <property type="entry name" value="Rhomboid-like"/>
    <property type="match status" value="1"/>
</dbReference>
<dbReference type="Gene3D" id="1.20.1540.10">
    <property type="entry name" value="Rhomboid-like"/>
    <property type="match status" value="1"/>
</dbReference>
<organism evidence="10 11">
    <name type="scientific">Bacillus atrophaeus (strain 1942)</name>
    <dbReference type="NCBI Taxonomy" id="720555"/>
    <lineage>
        <taxon>Bacteria</taxon>
        <taxon>Bacillati</taxon>
        <taxon>Bacillota</taxon>
        <taxon>Bacilli</taxon>
        <taxon>Bacillales</taxon>
        <taxon>Bacillaceae</taxon>
        <taxon>Bacillus</taxon>
    </lineage>
</organism>
<evidence type="ECO:0000256" key="3">
    <source>
        <dbReference type="ARBA" id="ARBA00022692"/>
    </source>
</evidence>